<accession>A0A8C5QYW7</accession>
<dbReference type="PANTHER" id="PTHR35826">
    <property type="entry name" value="PROTEIN ATP6V1FNB-LIKE"/>
    <property type="match status" value="1"/>
</dbReference>
<dbReference type="Proteomes" id="UP000694569">
    <property type="component" value="Unplaced"/>
</dbReference>
<name>A0A8C5QYW7_9ANUR</name>
<dbReference type="PANTHER" id="PTHR35826:SF5">
    <property type="entry name" value="GENE 45521-RELATED"/>
    <property type="match status" value="1"/>
</dbReference>
<proteinExistence type="predicted"/>
<feature type="domain" description="Sperm microtubule inner protein 1 C-terminal" evidence="1">
    <location>
        <begin position="82"/>
        <end position="156"/>
    </location>
</feature>
<evidence type="ECO:0000313" key="2">
    <source>
        <dbReference type="Ensembl" id="ENSLLEP00000044225.1"/>
    </source>
</evidence>
<dbReference type="AlphaFoldDB" id="A0A8C5QYW7"/>
<protein>
    <recommendedName>
        <fullName evidence="1">Sperm microtubule inner protein 1 C-terminal domain-containing protein</fullName>
    </recommendedName>
</protein>
<dbReference type="Pfam" id="PF22589">
    <property type="entry name" value="SPMIP1"/>
    <property type="match status" value="1"/>
</dbReference>
<dbReference type="Ensembl" id="ENSLLET00000045999.1">
    <property type="protein sequence ID" value="ENSLLEP00000044225.1"/>
    <property type="gene ID" value="ENSLLEG00000028101.1"/>
</dbReference>
<keyword evidence="3" id="KW-1185">Reference proteome</keyword>
<dbReference type="OrthoDB" id="410807at2759"/>
<dbReference type="InterPro" id="IPR054323">
    <property type="entry name" value="SPMIP1_C"/>
</dbReference>
<evidence type="ECO:0000313" key="3">
    <source>
        <dbReference type="Proteomes" id="UP000694569"/>
    </source>
</evidence>
<sequence length="169" mass="19555">TSRQGRLFSMKDLLTTRNQNCWKELIEKETISRMTWKLKYDQEHPPCEALPTKKKRELATPKAGTPLLPLINVPKPSLVTVSYEEDQEPVDLQNLGEMRPPTSHTSQLLYDGFSKEGKGRSMYLKRRKQFAPEEKYPHPVLSSWDYGWRLGNSVRGPLAHGLYLPVKYL</sequence>
<organism evidence="2 3">
    <name type="scientific">Leptobrachium leishanense</name>
    <name type="common">Leishan spiny toad</name>
    <dbReference type="NCBI Taxonomy" id="445787"/>
    <lineage>
        <taxon>Eukaryota</taxon>
        <taxon>Metazoa</taxon>
        <taxon>Chordata</taxon>
        <taxon>Craniata</taxon>
        <taxon>Vertebrata</taxon>
        <taxon>Euteleostomi</taxon>
        <taxon>Amphibia</taxon>
        <taxon>Batrachia</taxon>
        <taxon>Anura</taxon>
        <taxon>Pelobatoidea</taxon>
        <taxon>Megophryidae</taxon>
        <taxon>Leptobrachium</taxon>
    </lineage>
</organism>
<dbReference type="GeneTree" id="ENSGT00390000003224"/>
<reference evidence="2" key="1">
    <citation type="submission" date="2025-08" db="UniProtKB">
        <authorList>
            <consortium name="Ensembl"/>
        </authorList>
    </citation>
    <scope>IDENTIFICATION</scope>
</reference>
<evidence type="ECO:0000259" key="1">
    <source>
        <dbReference type="Pfam" id="PF22589"/>
    </source>
</evidence>
<reference evidence="2" key="2">
    <citation type="submission" date="2025-09" db="UniProtKB">
        <authorList>
            <consortium name="Ensembl"/>
        </authorList>
    </citation>
    <scope>IDENTIFICATION</scope>
</reference>